<dbReference type="SMART" id="SM00257">
    <property type="entry name" value="LysM"/>
    <property type="match status" value="4"/>
</dbReference>
<evidence type="ECO:0000313" key="6">
    <source>
        <dbReference type="Proteomes" id="UP000256645"/>
    </source>
</evidence>
<dbReference type="InterPro" id="IPR052210">
    <property type="entry name" value="LysM1-like"/>
</dbReference>
<sequence>MARILSLVLFLTTGFTSATYLLNGAQEAVFDADATTACLQAFNTTLSCPSSVQLLSYDLSYLSWTESNLTELCTTACYTSLLSLESAVSTACGEYSLSFNGGNLTALQIVDLFTYKYNISCLTDIATETFCLVLEETWDITALNDSGEATWPLYTNKTYPDWVGDPVAGTPLLDADENIVENPFNPPPVFTWTNITDMDLTGKDFFVSDPGNDSSIWGTTEMLEYDEFPLEIQCSSCFLDRFILGIESQWGEVYDEITEQIWSNIQQNCEISQTINPAHNLSGGPSGLGPLVWTTTVCDQTISWTETSNYTTCDDLAIANNVPSASIMYMNDVLCNIIPNGTYCASESCQIAVLDDNYSAARFLSSSSAYENITIMQFQTWNAYIDLNNMRLGEAVCVGAPGGTYTPATSTVALANPTAYTTTATPAVSTPSGTITNCGLYYEVQSGDECNTVSLNFTITLAEFLEMNPAINSTCGNLEVGVDYCVATVAGTTITVAPSSSTSSVPVTTTSSFVAAPTQTVTGTTSECYEWFVVASGDSCSTITSEYDITFAQFQVWNTYIDAACDNLWADYAYCVSSPLTASSSASITSTSSPTTTTSSATATQTYVAAPTQTVTGTTSECYEWFVVASGDSCSTITSEYDITFAQFQVWNTYIDAACDNLWADYAYCVSSPLTASSSAPTTSTLSPTTTTSSATATQTYVAAPTQTVTGTTADCYEWYVVQSGDDCSTLEDGYGITLAEIRAWNTYVDAACDNLWGDYAYCVDSDLAS</sequence>
<dbReference type="CDD" id="cd00118">
    <property type="entry name" value="LysM"/>
    <property type="match status" value="2"/>
</dbReference>
<keyword evidence="1" id="KW-0147">Chitin-binding</keyword>
<dbReference type="EMBL" id="PDLM01000011">
    <property type="protein sequence ID" value="RDW66115.1"/>
    <property type="molecule type" value="Genomic_DNA"/>
</dbReference>
<dbReference type="OrthoDB" id="5985073at2759"/>
<dbReference type="Proteomes" id="UP000256645">
    <property type="component" value="Unassembled WGS sequence"/>
</dbReference>
<feature type="signal peptide" evidence="3">
    <location>
        <begin position="1"/>
        <end position="18"/>
    </location>
</feature>
<evidence type="ECO:0000259" key="4">
    <source>
        <dbReference type="PROSITE" id="PS51782"/>
    </source>
</evidence>
<evidence type="ECO:0000256" key="3">
    <source>
        <dbReference type="SAM" id="SignalP"/>
    </source>
</evidence>
<feature type="chain" id="PRO_5017753035" description="LysM domain-containing protein" evidence="3">
    <location>
        <begin position="19"/>
        <end position="770"/>
    </location>
</feature>
<dbReference type="PANTHER" id="PTHR34997">
    <property type="entry name" value="AM15"/>
    <property type="match status" value="1"/>
</dbReference>
<dbReference type="PANTHER" id="PTHR34997:SF1">
    <property type="entry name" value="PEPTIDOGLYCAN-BINDING LYSIN DOMAIN"/>
    <property type="match status" value="1"/>
</dbReference>
<reference evidence="5 6" key="1">
    <citation type="journal article" date="2018" name="IMA Fungus">
        <title>IMA Genome-F 9: Draft genome sequence of Annulohypoxylon stygium, Aspergillus mulundensis, Berkeleyomyces basicola (syn. Thielaviopsis basicola), Ceratocystis smalleyi, two Cercospora beticola strains, Coleophoma cylindrospora, Fusarium fracticaudum, Phialophora cf. hyalina, and Morchella septimelata.</title>
        <authorList>
            <person name="Wingfield B.D."/>
            <person name="Bills G.F."/>
            <person name="Dong Y."/>
            <person name="Huang W."/>
            <person name="Nel W.J."/>
            <person name="Swalarsk-Parry B.S."/>
            <person name="Vaghefi N."/>
            <person name="Wilken P.M."/>
            <person name="An Z."/>
            <person name="de Beer Z.W."/>
            <person name="De Vos L."/>
            <person name="Chen L."/>
            <person name="Duong T.A."/>
            <person name="Gao Y."/>
            <person name="Hammerbacher A."/>
            <person name="Kikkert J.R."/>
            <person name="Li Y."/>
            <person name="Li H."/>
            <person name="Li K."/>
            <person name="Li Q."/>
            <person name="Liu X."/>
            <person name="Ma X."/>
            <person name="Naidoo K."/>
            <person name="Pethybridge S.J."/>
            <person name="Sun J."/>
            <person name="Steenkamp E.T."/>
            <person name="van der Nest M.A."/>
            <person name="van Wyk S."/>
            <person name="Wingfield M.J."/>
            <person name="Xiong C."/>
            <person name="Yue Q."/>
            <person name="Zhang X."/>
        </authorList>
    </citation>
    <scope>NUCLEOTIDE SEQUENCE [LARGE SCALE GENOMIC DNA]</scope>
    <source>
        <strain evidence="5 6">BP6252</strain>
    </source>
</reference>
<keyword evidence="3" id="KW-0732">Signal</keyword>
<feature type="domain" description="LysM" evidence="4">
    <location>
        <begin position="530"/>
        <end position="576"/>
    </location>
</feature>
<dbReference type="GO" id="GO:0008061">
    <property type="term" value="F:chitin binding"/>
    <property type="evidence" value="ECO:0007669"/>
    <property type="project" value="UniProtKB-KW"/>
</dbReference>
<accession>A0A3D8QWG2</accession>
<comment type="caution">
    <text evidence="5">The sequence shown here is derived from an EMBL/GenBank/DDBJ whole genome shotgun (WGS) entry which is preliminary data.</text>
</comment>
<evidence type="ECO:0000313" key="5">
    <source>
        <dbReference type="EMBL" id="RDW66115.1"/>
    </source>
</evidence>
<name>A0A3D8QWG2_9HELO</name>
<evidence type="ECO:0000256" key="1">
    <source>
        <dbReference type="ARBA" id="ARBA00022669"/>
    </source>
</evidence>
<dbReference type="InterPro" id="IPR036779">
    <property type="entry name" value="LysM_dom_sf"/>
</dbReference>
<dbReference type="Gene3D" id="3.10.350.10">
    <property type="entry name" value="LysM domain"/>
    <property type="match status" value="4"/>
</dbReference>
<feature type="domain" description="LysM" evidence="4">
    <location>
        <begin position="718"/>
        <end position="764"/>
    </location>
</feature>
<dbReference type="Pfam" id="PF01476">
    <property type="entry name" value="LysM"/>
    <property type="match status" value="4"/>
</dbReference>
<keyword evidence="6" id="KW-1185">Reference proteome</keyword>
<feature type="domain" description="LysM" evidence="4">
    <location>
        <begin position="624"/>
        <end position="670"/>
    </location>
</feature>
<dbReference type="PROSITE" id="PS51782">
    <property type="entry name" value="LYSM"/>
    <property type="match status" value="4"/>
</dbReference>
<evidence type="ECO:0000256" key="2">
    <source>
        <dbReference type="ARBA" id="ARBA00023026"/>
    </source>
</evidence>
<gene>
    <name evidence="5" type="ORF">BP6252_09750</name>
</gene>
<keyword evidence="2" id="KW-0843">Virulence</keyword>
<protein>
    <recommendedName>
        <fullName evidence="4">LysM domain-containing protein</fullName>
    </recommendedName>
</protein>
<proteinExistence type="predicted"/>
<dbReference type="STRING" id="1849047.A0A3D8QWG2"/>
<dbReference type="SUPFAM" id="SSF54106">
    <property type="entry name" value="LysM domain"/>
    <property type="match status" value="4"/>
</dbReference>
<feature type="domain" description="LysM" evidence="4">
    <location>
        <begin position="440"/>
        <end position="486"/>
    </location>
</feature>
<dbReference type="InterPro" id="IPR018392">
    <property type="entry name" value="LysM"/>
</dbReference>
<organism evidence="5 6">
    <name type="scientific">Coleophoma cylindrospora</name>
    <dbReference type="NCBI Taxonomy" id="1849047"/>
    <lineage>
        <taxon>Eukaryota</taxon>
        <taxon>Fungi</taxon>
        <taxon>Dikarya</taxon>
        <taxon>Ascomycota</taxon>
        <taxon>Pezizomycotina</taxon>
        <taxon>Leotiomycetes</taxon>
        <taxon>Helotiales</taxon>
        <taxon>Dermateaceae</taxon>
        <taxon>Coleophoma</taxon>
    </lineage>
</organism>
<dbReference type="AlphaFoldDB" id="A0A3D8QWG2"/>